<dbReference type="Proteomes" id="UP001304895">
    <property type="component" value="Unassembled WGS sequence"/>
</dbReference>
<name>A0AAN6UMH6_9PEZI</name>
<dbReference type="CDD" id="cd04301">
    <property type="entry name" value="NAT_SF"/>
    <property type="match status" value="1"/>
</dbReference>
<reference evidence="2" key="2">
    <citation type="submission" date="2023-05" db="EMBL/GenBank/DDBJ databases">
        <authorList>
            <consortium name="Lawrence Berkeley National Laboratory"/>
            <person name="Steindorff A."/>
            <person name="Hensen N."/>
            <person name="Bonometti L."/>
            <person name="Westerberg I."/>
            <person name="Brannstrom I.O."/>
            <person name="Guillou S."/>
            <person name="Cros-Aarteil S."/>
            <person name="Calhoun S."/>
            <person name="Haridas S."/>
            <person name="Kuo A."/>
            <person name="Mondo S."/>
            <person name="Pangilinan J."/>
            <person name="Riley R."/>
            <person name="Labutti K."/>
            <person name="Andreopoulos B."/>
            <person name="Lipzen A."/>
            <person name="Chen C."/>
            <person name="Yanf M."/>
            <person name="Daum C."/>
            <person name="Ng V."/>
            <person name="Clum A."/>
            <person name="Ohm R."/>
            <person name="Martin F."/>
            <person name="Silar P."/>
            <person name="Natvig D."/>
            <person name="Lalanne C."/>
            <person name="Gautier V."/>
            <person name="Ament-Velasquez S.L."/>
            <person name="Kruys A."/>
            <person name="Hutchinson M.I."/>
            <person name="Powell A.J."/>
            <person name="Barry K."/>
            <person name="Miller A.N."/>
            <person name="Grigoriev I.V."/>
            <person name="Debuchy R."/>
            <person name="Gladieux P."/>
            <person name="Thoren M.H."/>
            <person name="Johannesson H."/>
        </authorList>
    </citation>
    <scope>NUCLEOTIDE SEQUENCE</scope>
    <source>
        <strain evidence="2">CBS 123565</strain>
    </source>
</reference>
<accession>A0AAN6UMH6</accession>
<keyword evidence="3" id="KW-1185">Reference proteome</keyword>
<proteinExistence type="predicted"/>
<evidence type="ECO:0008006" key="4">
    <source>
        <dbReference type="Google" id="ProtNLM"/>
    </source>
</evidence>
<dbReference type="EMBL" id="MU853406">
    <property type="protein sequence ID" value="KAK4135499.1"/>
    <property type="molecule type" value="Genomic_DNA"/>
</dbReference>
<comment type="caution">
    <text evidence="2">The sequence shown here is derived from an EMBL/GenBank/DDBJ whole genome shotgun (WGS) entry which is preliminary data.</text>
</comment>
<organism evidence="2 3">
    <name type="scientific">Trichocladium antarcticum</name>
    <dbReference type="NCBI Taxonomy" id="1450529"/>
    <lineage>
        <taxon>Eukaryota</taxon>
        <taxon>Fungi</taxon>
        <taxon>Dikarya</taxon>
        <taxon>Ascomycota</taxon>
        <taxon>Pezizomycotina</taxon>
        <taxon>Sordariomycetes</taxon>
        <taxon>Sordariomycetidae</taxon>
        <taxon>Sordariales</taxon>
        <taxon>Chaetomiaceae</taxon>
        <taxon>Trichocladium</taxon>
    </lineage>
</organism>
<evidence type="ECO:0000313" key="3">
    <source>
        <dbReference type="Proteomes" id="UP001304895"/>
    </source>
</evidence>
<reference evidence="2" key="1">
    <citation type="journal article" date="2023" name="Mol. Phylogenet. Evol.">
        <title>Genome-scale phylogeny and comparative genomics of the fungal order Sordariales.</title>
        <authorList>
            <person name="Hensen N."/>
            <person name="Bonometti L."/>
            <person name="Westerberg I."/>
            <person name="Brannstrom I.O."/>
            <person name="Guillou S."/>
            <person name="Cros-Aarteil S."/>
            <person name="Calhoun S."/>
            <person name="Haridas S."/>
            <person name="Kuo A."/>
            <person name="Mondo S."/>
            <person name="Pangilinan J."/>
            <person name="Riley R."/>
            <person name="LaButti K."/>
            <person name="Andreopoulos B."/>
            <person name="Lipzen A."/>
            <person name="Chen C."/>
            <person name="Yan M."/>
            <person name="Daum C."/>
            <person name="Ng V."/>
            <person name="Clum A."/>
            <person name="Steindorff A."/>
            <person name="Ohm R.A."/>
            <person name="Martin F."/>
            <person name="Silar P."/>
            <person name="Natvig D.O."/>
            <person name="Lalanne C."/>
            <person name="Gautier V."/>
            <person name="Ament-Velasquez S.L."/>
            <person name="Kruys A."/>
            <person name="Hutchinson M.I."/>
            <person name="Powell A.J."/>
            <person name="Barry K."/>
            <person name="Miller A.N."/>
            <person name="Grigoriev I.V."/>
            <person name="Debuchy R."/>
            <person name="Gladieux P."/>
            <person name="Hiltunen Thoren M."/>
            <person name="Johannesson H."/>
        </authorList>
    </citation>
    <scope>NUCLEOTIDE SEQUENCE</scope>
    <source>
        <strain evidence="2">CBS 123565</strain>
    </source>
</reference>
<dbReference type="SUPFAM" id="SSF55729">
    <property type="entry name" value="Acyl-CoA N-acyltransferases (Nat)"/>
    <property type="match status" value="1"/>
</dbReference>
<feature type="compositionally biased region" description="Polar residues" evidence="1">
    <location>
        <begin position="96"/>
        <end position="107"/>
    </location>
</feature>
<feature type="region of interest" description="Disordered" evidence="1">
    <location>
        <begin position="1"/>
        <end position="41"/>
    </location>
</feature>
<feature type="compositionally biased region" description="Low complexity" evidence="1">
    <location>
        <begin position="1"/>
        <end position="16"/>
    </location>
</feature>
<dbReference type="InterPro" id="IPR016181">
    <property type="entry name" value="Acyl_CoA_acyltransferase"/>
</dbReference>
<protein>
    <recommendedName>
        <fullName evidence="4">N-acetyltransferase domain-containing protein</fullName>
    </recommendedName>
</protein>
<evidence type="ECO:0000256" key="1">
    <source>
        <dbReference type="SAM" id="MobiDB-lite"/>
    </source>
</evidence>
<dbReference type="AlphaFoldDB" id="A0AAN6UMH6"/>
<evidence type="ECO:0000313" key="2">
    <source>
        <dbReference type="EMBL" id="KAK4135499.1"/>
    </source>
</evidence>
<dbReference type="Gene3D" id="3.40.630.30">
    <property type="match status" value="1"/>
</dbReference>
<sequence length="596" mass="67846">MPKGQQTRPRTTHQTRGLTIRKPPNVRPGDLPVKLTQRKPRELEHTVRPRFIQSFVPADPGATITTPEAQEHKLGAAQADITGDEVRNSEIGRQGQRVSGPTNQYSPDLTGYPMPFPNKSYHGSWPSTPSSISTINISETGLGEANSKPDIRNTIAMQNDINKSGNTWFMQDWNHVKGADKDEALRCEKYIDTFIGHWANAIPGNVEASFSQESGTDHWKCDFNTNTGSLLPPVNYPDTLVDLSRVDRSIEWQRLNWTATLLMERTKSRHNPGSDDPPPDCRKDVGNVAEKYAQRQNELEIVDPRLVKKICDERYQKPEFNEFVPRIPCFLRPAEKYDMEAVQRIYNWEVEHGLQALDSHPVPVESFEGILSTAQKLEMPFIVAVRGSARKLGLTKGNLLYSPYRQRPTDELDPQGRRRCEILGFAFLSVWEPGVGGGLGSGLGTSRATAKINVCVHPDYRRKKIGFSLVDMLLTTVSDRYSSQSGFDFVDPDNSPVYKSPASHSRQYFRLYFHHLVKHQHVVENNKKLEQEQKEYDNDLVWVRKMFDEQLGFTELVRFEAAHRSAKGRDGPVYWLDQVVFEHACYFAPSFIKDDY</sequence>
<feature type="region of interest" description="Disordered" evidence="1">
    <location>
        <begin position="88"/>
        <end position="107"/>
    </location>
</feature>
<gene>
    <name evidence="2" type="ORF">BT67DRAFT_433571</name>
</gene>